<proteinExistence type="predicted"/>
<sequence length="135" mass="15939">MQWFKKRSEPAACRCRHIASKTIADDACIPITHKWIDRRKKQQHSAVVGGRKVPFLPEEVGFWKSDRFETNNVLCPIDEEDCVRCDDCEETLYFSLRAKRVCIAITRVRRRERPKLRPKLRAPKSLMPHYRNSTI</sequence>
<dbReference type="AlphaFoldDB" id="A0A1V9YBK2"/>
<protein>
    <submittedName>
        <fullName evidence="1">Uncharacterized protein</fullName>
    </submittedName>
</protein>
<gene>
    <name evidence="1" type="ORF">ACHHYP_15058</name>
</gene>
<reference evidence="1 2" key="1">
    <citation type="journal article" date="2014" name="Genome Biol. Evol.">
        <title>The secreted proteins of Achlya hypogyna and Thraustotheca clavata identify the ancestral oomycete secretome and reveal gene acquisitions by horizontal gene transfer.</title>
        <authorList>
            <person name="Misner I."/>
            <person name="Blouin N."/>
            <person name="Leonard G."/>
            <person name="Richards T.A."/>
            <person name="Lane C.E."/>
        </authorList>
    </citation>
    <scope>NUCLEOTIDE SEQUENCE [LARGE SCALE GENOMIC DNA]</scope>
    <source>
        <strain evidence="1 2">ATCC 48635</strain>
    </source>
</reference>
<keyword evidence="2" id="KW-1185">Reference proteome</keyword>
<dbReference type="EMBL" id="JNBR01002304">
    <property type="protein sequence ID" value="OQR83133.1"/>
    <property type="molecule type" value="Genomic_DNA"/>
</dbReference>
<organism evidence="1 2">
    <name type="scientific">Achlya hypogyna</name>
    <name type="common">Oomycete</name>
    <name type="synonym">Protoachlya hypogyna</name>
    <dbReference type="NCBI Taxonomy" id="1202772"/>
    <lineage>
        <taxon>Eukaryota</taxon>
        <taxon>Sar</taxon>
        <taxon>Stramenopiles</taxon>
        <taxon>Oomycota</taxon>
        <taxon>Saprolegniomycetes</taxon>
        <taxon>Saprolegniales</taxon>
        <taxon>Achlyaceae</taxon>
        <taxon>Achlya</taxon>
    </lineage>
</organism>
<dbReference type="Proteomes" id="UP000243579">
    <property type="component" value="Unassembled WGS sequence"/>
</dbReference>
<accession>A0A1V9YBK2</accession>
<evidence type="ECO:0000313" key="1">
    <source>
        <dbReference type="EMBL" id="OQR83133.1"/>
    </source>
</evidence>
<comment type="caution">
    <text evidence="1">The sequence shown here is derived from an EMBL/GenBank/DDBJ whole genome shotgun (WGS) entry which is preliminary data.</text>
</comment>
<dbReference type="OrthoDB" id="62140at2759"/>
<name>A0A1V9YBK2_ACHHY</name>
<evidence type="ECO:0000313" key="2">
    <source>
        <dbReference type="Proteomes" id="UP000243579"/>
    </source>
</evidence>